<accession>A0A547PDM6</accession>
<dbReference type="GO" id="GO:0016491">
    <property type="term" value="F:oxidoreductase activity"/>
    <property type="evidence" value="ECO:0007669"/>
    <property type="project" value="UniProtKB-KW"/>
</dbReference>
<feature type="domain" description="Nitroreductase" evidence="6">
    <location>
        <begin position="7"/>
        <end position="193"/>
    </location>
</feature>
<dbReference type="PANTHER" id="PTHR43673:SF2">
    <property type="entry name" value="NITROREDUCTASE"/>
    <property type="match status" value="1"/>
</dbReference>
<dbReference type="PANTHER" id="PTHR43673">
    <property type="entry name" value="NAD(P)H NITROREDUCTASE YDGI-RELATED"/>
    <property type="match status" value="1"/>
</dbReference>
<dbReference type="Pfam" id="PF00881">
    <property type="entry name" value="Nitroreductase"/>
    <property type="match status" value="1"/>
</dbReference>
<evidence type="ECO:0000256" key="2">
    <source>
        <dbReference type="ARBA" id="ARBA00007118"/>
    </source>
</evidence>
<protein>
    <submittedName>
        <fullName evidence="7">Nitroreductase</fullName>
    </submittedName>
</protein>
<evidence type="ECO:0000256" key="1">
    <source>
        <dbReference type="ARBA" id="ARBA00001917"/>
    </source>
</evidence>
<comment type="similarity">
    <text evidence="2">Belongs to the nitroreductase family.</text>
</comment>
<sequence>MNVTEAVKSRRSVRMFTDQPVELEKIRRVMDTARWAPSGCNYQPWEAAILTGQPLKDLQAKITTTPPQAAEYDWTAPGQEDEYKQRLNAVSKGMFGSMNIARDDGEGRMKAMMRNATSFDAPVVMLTYFPRLMKEAQWSDTGMWLQTVALLLREEGLDSCFQEYMALYANVIRDHLGLDHERYMLFCGMAIGYRDAQAPLNNYDRERVALDEQVKFIGWE</sequence>
<dbReference type="SUPFAM" id="SSF55469">
    <property type="entry name" value="FMN-dependent nitroreductase-like"/>
    <property type="match status" value="1"/>
</dbReference>
<dbReference type="InterPro" id="IPR029479">
    <property type="entry name" value="Nitroreductase"/>
</dbReference>
<organism evidence="7 8">
    <name type="scientific">Erythrobacter insulae</name>
    <dbReference type="NCBI Taxonomy" id="2584124"/>
    <lineage>
        <taxon>Bacteria</taxon>
        <taxon>Pseudomonadati</taxon>
        <taxon>Pseudomonadota</taxon>
        <taxon>Alphaproteobacteria</taxon>
        <taxon>Sphingomonadales</taxon>
        <taxon>Erythrobacteraceae</taxon>
        <taxon>Erythrobacter/Porphyrobacter group</taxon>
        <taxon>Erythrobacter</taxon>
    </lineage>
</organism>
<keyword evidence="8" id="KW-1185">Reference proteome</keyword>
<dbReference type="EMBL" id="VHJK01000001">
    <property type="protein sequence ID" value="TRD12229.1"/>
    <property type="molecule type" value="Genomic_DNA"/>
</dbReference>
<name>A0A547PDM6_9SPHN</name>
<keyword evidence="3" id="KW-0285">Flavoprotein</keyword>
<evidence type="ECO:0000259" key="6">
    <source>
        <dbReference type="Pfam" id="PF00881"/>
    </source>
</evidence>
<keyword evidence="5" id="KW-0560">Oxidoreductase</keyword>
<gene>
    <name evidence="7" type="ORF">FGU71_10390</name>
</gene>
<reference evidence="7 8" key="1">
    <citation type="submission" date="2019-06" db="EMBL/GenBank/DDBJ databases">
        <title>Erythrobacter insulae sp. nov., isolated from a tidal flat.</title>
        <authorList>
            <person name="Yoon J.-H."/>
        </authorList>
    </citation>
    <scope>NUCLEOTIDE SEQUENCE [LARGE SCALE GENOMIC DNA]</scope>
    <source>
        <strain evidence="7 8">JBTF-M21</strain>
    </source>
</reference>
<dbReference type="CDD" id="cd02136">
    <property type="entry name" value="PnbA_NfnB-like"/>
    <property type="match status" value="1"/>
</dbReference>
<dbReference type="Gene3D" id="3.40.109.10">
    <property type="entry name" value="NADH Oxidase"/>
    <property type="match status" value="1"/>
</dbReference>
<dbReference type="AlphaFoldDB" id="A0A547PDM6"/>
<dbReference type="InterPro" id="IPR000415">
    <property type="entry name" value="Nitroreductase-like"/>
</dbReference>
<comment type="cofactor">
    <cofactor evidence="1">
        <name>FMN</name>
        <dbReference type="ChEBI" id="CHEBI:58210"/>
    </cofactor>
</comment>
<dbReference type="RefSeq" id="WP_142788502.1">
    <property type="nucleotide sequence ID" value="NZ_VHJK01000001.1"/>
</dbReference>
<evidence type="ECO:0000256" key="5">
    <source>
        <dbReference type="ARBA" id="ARBA00023002"/>
    </source>
</evidence>
<comment type="caution">
    <text evidence="7">The sequence shown here is derived from an EMBL/GenBank/DDBJ whole genome shotgun (WGS) entry which is preliminary data.</text>
</comment>
<evidence type="ECO:0000256" key="4">
    <source>
        <dbReference type="ARBA" id="ARBA00022643"/>
    </source>
</evidence>
<proteinExistence type="inferred from homology"/>
<evidence type="ECO:0000313" key="8">
    <source>
        <dbReference type="Proteomes" id="UP000316343"/>
    </source>
</evidence>
<evidence type="ECO:0000313" key="7">
    <source>
        <dbReference type="EMBL" id="TRD12229.1"/>
    </source>
</evidence>
<evidence type="ECO:0000256" key="3">
    <source>
        <dbReference type="ARBA" id="ARBA00022630"/>
    </source>
</evidence>
<keyword evidence="4" id="KW-0288">FMN</keyword>
<dbReference type="Proteomes" id="UP000316343">
    <property type="component" value="Unassembled WGS sequence"/>
</dbReference>
<dbReference type="OrthoDB" id="9802510at2"/>